<feature type="region of interest" description="Disordered" evidence="1">
    <location>
        <begin position="49"/>
        <end position="80"/>
    </location>
</feature>
<feature type="region of interest" description="Disordered" evidence="1">
    <location>
        <begin position="317"/>
        <end position="352"/>
    </location>
</feature>
<proteinExistence type="predicted"/>
<evidence type="ECO:0000256" key="2">
    <source>
        <dbReference type="SAM" id="Phobius"/>
    </source>
</evidence>
<reference evidence="3 4" key="1">
    <citation type="submission" date="2024-06" db="EMBL/GenBank/DDBJ databases">
        <authorList>
            <person name="Kraege A."/>
            <person name="Thomma B."/>
        </authorList>
    </citation>
    <scope>NUCLEOTIDE SEQUENCE [LARGE SCALE GENOMIC DNA]</scope>
</reference>
<protein>
    <submittedName>
        <fullName evidence="3">G4936 protein</fullName>
    </submittedName>
</protein>
<sequence>MSSGVHVTAPSAGTSGVQRRCSCPNLRLRSPVPAHHILSTAFRWHIQKRRPQKKQILRAESADKSDKGPNALAEKGEQMKEDAREHIEDMVEDMEEELDQDTTSALDGIVGSYDFNKEQLQVFEELVRNMRGAAWGIAAATTVTVVLSATKQILNGDFLPTDDLYMKGMTLARCFRVLDSVVLGILIYLGALAFKRVVKSEKNQLAYCIQGIIQLGIVFMQMAPIAFSLAVVDLMVAAIRWPGVMLIAAILSAALSIVRTASVSLLLSRYRLGSSGTAKALTLFREGWSALPIFPPLDRASVVVVGASLIPYNPPHRQEAIRPDEEAGLPVNLPEDKSGKAKAKEDNEEDAGVAFEENKEAIEQGEEYEFTPWEGRILEVVMESMRMAGLALAVRAMATICLGIVEIKGMSAGGAWTYFTTDLVDQSVRAYLLFASAGCFQRVVRDQGQDITNLLEGLGSSSGISLLFSRTKQLTWGMTTFKSGELVVTLLAQTKAWAVASGWVRHLAVSAIAFLKSHLPFLRPILANAGVVV</sequence>
<organism evidence="3 4">
    <name type="scientific">Coccomyxa viridis</name>
    <dbReference type="NCBI Taxonomy" id="1274662"/>
    <lineage>
        <taxon>Eukaryota</taxon>
        <taxon>Viridiplantae</taxon>
        <taxon>Chlorophyta</taxon>
        <taxon>core chlorophytes</taxon>
        <taxon>Trebouxiophyceae</taxon>
        <taxon>Trebouxiophyceae incertae sedis</taxon>
        <taxon>Coccomyxaceae</taxon>
        <taxon>Coccomyxa</taxon>
    </lineage>
</organism>
<feature type="transmembrane region" description="Helical" evidence="2">
    <location>
        <begin position="244"/>
        <end position="267"/>
    </location>
</feature>
<keyword evidence="4" id="KW-1185">Reference proteome</keyword>
<evidence type="ECO:0000256" key="1">
    <source>
        <dbReference type="SAM" id="MobiDB-lite"/>
    </source>
</evidence>
<keyword evidence="2" id="KW-0812">Transmembrane</keyword>
<comment type="caution">
    <text evidence="3">The sequence shown here is derived from an EMBL/GenBank/DDBJ whole genome shotgun (WGS) entry which is preliminary data.</text>
</comment>
<dbReference type="Proteomes" id="UP001497392">
    <property type="component" value="Unassembled WGS sequence"/>
</dbReference>
<keyword evidence="2" id="KW-0472">Membrane</keyword>
<feature type="compositionally biased region" description="Basic and acidic residues" evidence="1">
    <location>
        <begin position="334"/>
        <end position="345"/>
    </location>
</feature>
<feature type="transmembrane region" description="Helical" evidence="2">
    <location>
        <begin position="170"/>
        <end position="194"/>
    </location>
</feature>
<gene>
    <name evidence="3" type="primary">g4936</name>
    <name evidence="3" type="ORF">VP750_LOCUS4214</name>
</gene>
<dbReference type="EMBL" id="CAXHTA020000007">
    <property type="protein sequence ID" value="CAL5222555.1"/>
    <property type="molecule type" value="Genomic_DNA"/>
</dbReference>
<name>A0ABP1FVI7_9CHLO</name>
<accession>A0ABP1FVI7</accession>
<evidence type="ECO:0000313" key="4">
    <source>
        <dbReference type="Proteomes" id="UP001497392"/>
    </source>
</evidence>
<evidence type="ECO:0000313" key="3">
    <source>
        <dbReference type="EMBL" id="CAL5222555.1"/>
    </source>
</evidence>
<feature type="transmembrane region" description="Helical" evidence="2">
    <location>
        <begin position="206"/>
        <end position="232"/>
    </location>
</feature>
<keyword evidence="2" id="KW-1133">Transmembrane helix</keyword>